<gene>
    <name evidence="2" type="ORF">E2C01_088054</name>
</gene>
<accession>A0A5B7J540</accession>
<feature type="compositionally biased region" description="Polar residues" evidence="1">
    <location>
        <begin position="48"/>
        <end position="64"/>
    </location>
</feature>
<feature type="region of interest" description="Disordered" evidence="1">
    <location>
        <begin position="39"/>
        <end position="75"/>
    </location>
</feature>
<dbReference type="Proteomes" id="UP000324222">
    <property type="component" value="Unassembled WGS sequence"/>
</dbReference>
<name>A0A5B7J540_PORTR</name>
<keyword evidence="3" id="KW-1185">Reference proteome</keyword>
<dbReference type="EMBL" id="VSRR010093043">
    <property type="protein sequence ID" value="MPC92941.1"/>
    <property type="molecule type" value="Genomic_DNA"/>
</dbReference>
<evidence type="ECO:0000313" key="3">
    <source>
        <dbReference type="Proteomes" id="UP000324222"/>
    </source>
</evidence>
<evidence type="ECO:0000313" key="2">
    <source>
        <dbReference type="EMBL" id="MPC92941.1"/>
    </source>
</evidence>
<proteinExistence type="predicted"/>
<organism evidence="2 3">
    <name type="scientific">Portunus trituberculatus</name>
    <name type="common">Swimming crab</name>
    <name type="synonym">Neptunus trituberculatus</name>
    <dbReference type="NCBI Taxonomy" id="210409"/>
    <lineage>
        <taxon>Eukaryota</taxon>
        <taxon>Metazoa</taxon>
        <taxon>Ecdysozoa</taxon>
        <taxon>Arthropoda</taxon>
        <taxon>Crustacea</taxon>
        <taxon>Multicrustacea</taxon>
        <taxon>Malacostraca</taxon>
        <taxon>Eumalacostraca</taxon>
        <taxon>Eucarida</taxon>
        <taxon>Decapoda</taxon>
        <taxon>Pleocyemata</taxon>
        <taxon>Brachyura</taxon>
        <taxon>Eubrachyura</taxon>
        <taxon>Portunoidea</taxon>
        <taxon>Portunidae</taxon>
        <taxon>Portuninae</taxon>
        <taxon>Portunus</taxon>
    </lineage>
</organism>
<dbReference type="AlphaFoldDB" id="A0A5B7J540"/>
<evidence type="ECO:0000256" key="1">
    <source>
        <dbReference type="SAM" id="MobiDB-lite"/>
    </source>
</evidence>
<protein>
    <submittedName>
        <fullName evidence="2">Uncharacterized protein</fullName>
    </submittedName>
</protein>
<comment type="caution">
    <text evidence="2">The sequence shown here is derived from an EMBL/GenBank/DDBJ whole genome shotgun (WGS) entry which is preliminary data.</text>
</comment>
<reference evidence="2 3" key="1">
    <citation type="submission" date="2019-05" db="EMBL/GenBank/DDBJ databases">
        <title>Another draft genome of Portunus trituberculatus and its Hox gene families provides insights of decapod evolution.</title>
        <authorList>
            <person name="Jeong J.-H."/>
            <person name="Song I."/>
            <person name="Kim S."/>
            <person name="Choi T."/>
            <person name="Kim D."/>
            <person name="Ryu S."/>
            <person name="Kim W."/>
        </authorList>
    </citation>
    <scope>NUCLEOTIDE SEQUENCE [LARGE SCALE GENOMIC DNA]</scope>
    <source>
        <tissue evidence="2">Muscle</tissue>
    </source>
</reference>
<dbReference type="OrthoDB" id="6372000at2759"/>
<sequence>MTELCIRLNVRPFDYQIFSPLREEKMREDKIAELECMQSGKGNRLKDNSSASVSDTKKTNSSCAKTAAKRRMKPG</sequence>